<dbReference type="Proteomes" id="UP000466187">
    <property type="component" value="Chromosome"/>
</dbReference>
<dbReference type="EMBL" id="AP022608">
    <property type="protein sequence ID" value="BBZ20927.1"/>
    <property type="molecule type" value="Genomic_DNA"/>
</dbReference>
<dbReference type="RefSeq" id="WP_235690185.1">
    <property type="nucleotide sequence ID" value="NZ_AP022608.1"/>
</dbReference>
<keyword evidence="2" id="KW-0472">Membrane</keyword>
<dbReference type="Pfam" id="PF11209">
    <property type="entry name" value="LmeA"/>
    <property type="match status" value="1"/>
</dbReference>
<organism evidence="3 4">
    <name type="scientific">Mycolicibacterium gadium</name>
    <name type="common">Mycobacterium gadium</name>
    <dbReference type="NCBI Taxonomy" id="1794"/>
    <lineage>
        <taxon>Bacteria</taxon>
        <taxon>Bacillati</taxon>
        <taxon>Actinomycetota</taxon>
        <taxon>Actinomycetes</taxon>
        <taxon>Mycobacteriales</taxon>
        <taxon>Mycobacteriaceae</taxon>
        <taxon>Mycolicibacterium</taxon>
    </lineage>
</organism>
<protein>
    <recommendedName>
        <fullName evidence="5">DUF2993 domain-containing protein</fullName>
    </recommendedName>
</protein>
<reference evidence="3 4" key="1">
    <citation type="journal article" date="2019" name="Emerg. Microbes Infect.">
        <title>Comprehensive subspecies identification of 175 nontuberculous mycobacteria species based on 7547 genomic profiles.</title>
        <authorList>
            <person name="Matsumoto Y."/>
            <person name="Kinjo T."/>
            <person name="Motooka D."/>
            <person name="Nabeya D."/>
            <person name="Jung N."/>
            <person name="Uechi K."/>
            <person name="Horii T."/>
            <person name="Iida T."/>
            <person name="Fujita J."/>
            <person name="Nakamura S."/>
        </authorList>
    </citation>
    <scope>NUCLEOTIDE SEQUENCE [LARGE SCALE GENOMIC DNA]</scope>
    <source>
        <strain evidence="3 4">JCM 12688</strain>
    </source>
</reference>
<sequence length="332" mass="35247">MTPPQRPGHPDWRDRRTPPPDPATQRLPRAEPPTEKLRSAGRPEPPTERLPTSRRSQLTARIRRAPSPADARPTQVIPPVAAPPSFTDRPRGPRRRNPQTMILTSVIVLALIAGGLAGAELYARHRADTILAEVAECVVEDGAGISFGVNPPFLWQYITGDYTNISVTTDGNRVQSAKGMTAEVTLADVRLHESGDSKGTIGSLNATLSWTSAGIKDTVAENLPGVGNLVTGVRTDAAAGTVILDAGENRVTARPVVTDGDLNLEVLEVTGPLPKDGVQGALDGLTKKLNDNYPLGIHADSVDVTDTGVVGKFSSHNASIPNEDANPCFARL</sequence>
<accession>A0A7I7WW30</accession>
<feature type="region of interest" description="Disordered" evidence="1">
    <location>
        <begin position="1"/>
        <end position="98"/>
    </location>
</feature>
<evidence type="ECO:0000256" key="1">
    <source>
        <dbReference type="SAM" id="MobiDB-lite"/>
    </source>
</evidence>
<dbReference type="InterPro" id="IPR021373">
    <property type="entry name" value="DUF2993"/>
</dbReference>
<feature type="compositionally biased region" description="Basic and acidic residues" evidence="1">
    <location>
        <begin position="8"/>
        <end position="18"/>
    </location>
</feature>
<keyword evidence="2" id="KW-0812">Transmembrane</keyword>
<feature type="compositionally biased region" description="Basic and acidic residues" evidence="1">
    <location>
        <begin position="28"/>
        <end position="38"/>
    </location>
</feature>
<keyword evidence="2" id="KW-1133">Transmembrane helix</keyword>
<evidence type="ECO:0008006" key="5">
    <source>
        <dbReference type="Google" id="ProtNLM"/>
    </source>
</evidence>
<name>A0A7I7WW30_MYCGU</name>
<dbReference type="KEGG" id="mgad:MGAD_52620"/>
<evidence type="ECO:0000313" key="4">
    <source>
        <dbReference type="Proteomes" id="UP000466187"/>
    </source>
</evidence>
<gene>
    <name evidence="3" type="ORF">MGAD_52620</name>
</gene>
<evidence type="ECO:0000313" key="3">
    <source>
        <dbReference type="EMBL" id="BBZ20927.1"/>
    </source>
</evidence>
<evidence type="ECO:0000256" key="2">
    <source>
        <dbReference type="SAM" id="Phobius"/>
    </source>
</evidence>
<proteinExistence type="predicted"/>
<feature type="transmembrane region" description="Helical" evidence="2">
    <location>
        <begin position="101"/>
        <end position="123"/>
    </location>
</feature>
<dbReference type="AlphaFoldDB" id="A0A7I7WW30"/>